<dbReference type="Proteomes" id="UP000053766">
    <property type="component" value="Unassembled WGS sequence"/>
</dbReference>
<evidence type="ECO:0000256" key="1">
    <source>
        <dbReference type="ARBA" id="ARBA00022555"/>
    </source>
</evidence>
<dbReference type="EMBL" id="KN716375">
    <property type="protein sequence ID" value="KJH45990.1"/>
    <property type="molecule type" value="Genomic_DNA"/>
</dbReference>
<dbReference type="GO" id="GO:0002940">
    <property type="term" value="P:tRNA N2-guanine methylation"/>
    <property type="evidence" value="ECO:0007669"/>
    <property type="project" value="TreeGrafter"/>
</dbReference>
<dbReference type="EC" id="2.1.1.216" evidence="7"/>
<dbReference type="PROSITE" id="PS51626">
    <property type="entry name" value="SAM_MT_TRM1"/>
    <property type="match status" value="1"/>
</dbReference>
<dbReference type="AlphaFoldDB" id="A0A0D8XN68"/>
<gene>
    <name evidence="10" type="ORF">DICVIV_07948</name>
</gene>
<evidence type="ECO:0000256" key="6">
    <source>
        <dbReference type="ARBA" id="ARBA00022884"/>
    </source>
</evidence>
<keyword evidence="5 9" id="KW-0819">tRNA processing</keyword>
<evidence type="ECO:0000256" key="4">
    <source>
        <dbReference type="ARBA" id="ARBA00022691"/>
    </source>
</evidence>
<dbReference type="InterPro" id="IPR029063">
    <property type="entry name" value="SAM-dependent_MTases_sf"/>
</dbReference>
<dbReference type="STRING" id="29172.A0A0D8XN68"/>
<dbReference type="GO" id="GO:0005634">
    <property type="term" value="C:nucleus"/>
    <property type="evidence" value="ECO:0007669"/>
    <property type="project" value="TreeGrafter"/>
</dbReference>
<evidence type="ECO:0000256" key="7">
    <source>
        <dbReference type="ARBA" id="ARBA00039099"/>
    </source>
</evidence>
<reference evidence="10 11" key="1">
    <citation type="submission" date="2013-11" db="EMBL/GenBank/DDBJ databases">
        <title>Draft genome of the bovine lungworm Dictyocaulus viviparus.</title>
        <authorList>
            <person name="Mitreva M."/>
        </authorList>
    </citation>
    <scope>NUCLEOTIDE SEQUENCE [LARGE SCALE GENOMIC DNA]</scope>
    <source>
        <strain evidence="10 11">HannoverDv2000</strain>
    </source>
</reference>
<dbReference type="PANTHER" id="PTHR10631">
    <property type="entry name" value="N 2 ,N 2 -DIMETHYLGUANOSINE TRNA METHYLTRANSFERASE"/>
    <property type="match status" value="1"/>
</dbReference>
<evidence type="ECO:0000256" key="5">
    <source>
        <dbReference type="ARBA" id="ARBA00022694"/>
    </source>
</evidence>
<keyword evidence="11" id="KW-1185">Reference proteome</keyword>
<dbReference type="Gene3D" id="3.40.50.150">
    <property type="entry name" value="Vaccinia Virus protein VP39"/>
    <property type="match status" value="2"/>
</dbReference>
<dbReference type="GO" id="GO:0160104">
    <property type="term" value="F:tRNA (guanine(26)-N2)-dimethyltransferase activity"/>
    <property type="evidence" value="ECO:0007669"/>
    <property type="project" value="UniProtKB-EC"/>
</dbReference>
<evidence type="ECO:0000256" key="9">
    <source>
        <dbReference type="PROSITE-ProRule" id="PRU00958"/>
    </source>
</evidence>
<dbReference type="SUPFAM" id="SSF53335">
    <property type="entry name" value="S-adenosyl-L-methionine-dependent methyltransferases"/>
    <property type="match status" value="1"/>
</dbReference>
<keyword evidence="4 9" id="KW-0949">S-adenosyl-L-methionine</keyword>
<evidence type="ECO:0000256" key="2">
    <source>
        <dbReference type="ARBA" id="ARBA00022603"/>
    </source>
</evidence>
<keyword evidence="3 9" id="KW-0808">Transferase</keyword>
<dbReference type="OrthoDB" id="6349953at2759"/>
<organism evidence="10 11">
    <name type="scientific">Dictyocaulus viviparus</name>
    <name type="common">Bovine lungworm</name>
    <dbReference type="NCBI Taxonomy" id="29172"/>
    <lineage>
        <taxon>Eukaryota</taxon>
        <taxon>Metazoa</taxon>
        <taxon>Ecdysozoa</taxon>
        <taxon>Nematoda</taxon>
        <taxon>Chromadorea</taxon>
        <taxon>Rhabditida</taxon>
        <taxon>Rhabditina</taxon>
        <taxon>Rhabditomorpha</taxon>
        <taxon>Strongyloidea</taxon>
        <taxon>Metastrongylidae</taxon>
        <taxon>Dictyocaulus</taxon>
    </lineage>
</organism>
<name>A0A0D8XN68_DICVI</name>
<evidence type="ECO:0000313" key="11">
    <source>
        <dbReference type="Proteomes" id="UP000053766"/>
    </source>
</evidence>
<keyword evidence="6 9" id="KW-0694">RNA-binding</keyword>
<dbReference type="PANTHER" id="PTHR10631:SF3">
    <property type="entry name" value="TRNA (GUANINE(26)-N(2))-DIMETHYLTRANSFERASE"/>
    <property type="match status" value="1"/>
</dbReference>
<comment type="similarity">
    <text evidence="9">Belongs to the class I-like SAM-binding methyltransferase superfamily. Trm1 family.</text>
</comment>
<protein>
    <recommendedName>
        <fullName evidence="7">tRNA (guanine(26)-N(2))-dimethyltransferase</fullName>
        <ecNumber evidence="7">2.1.1.216</ecNumber>
    </recommendedName>
</protein>
<sequence>MAVLCGNTPETCYNKYGSTTVRLKCCHELFVKFKRVEIFNNKPVILSCSMLLRKGADNKCSHCGHSVHQAGPIYIAPIHNRLFVDAILSSLRETPEEERLSTP</sequence>
<keyword evidence="2 9" id="KW-0489">Methyltransferase</keyword>
<dbReference type="InterPro" id="IPR002905">
    <property type="entry name" value="Trm1"/>
</dbReference>
<evidence type="ECO:0000256" key="3">
    <source>
        <dbReference type="ARBA" id="ARBA00022679"/>
    </source>
</evidence>
<evidence type="ECO:0000256" key="8">
    <source>
        <dbReference type="ARBA" id="ARBA00051897"/>
    </source>
</evidence>
<dbReference type="Pfam" id="PF02005">
    <property type="entry name" value="TRM"/>
    <property type="match status" value="2"/>
</dbReference>
<dbReference type="GO" id="GO:0000049">
    <property type="term" value="F:tRNA binding"/>
    <property type="evidence" value="ECO:0007669"/>
    <property type="project" value="UniProtKB-UniRule"/>
</dbReference>
<comment type="catalytic activity">
    <reaction evidence="8">
        <text>guanosine(26) in tRNA + 2 S-adenosyl-L-methionine = N(2)-dimethylguanosine(26) in tRNA + 2 S-adenosyl-L-homocysteine + 2 H(+)</text>
        <dbReference type="Rhea" id="RHEA:43140"/>
        <dbReference type="Rhea" id="RHEA-COMP:10359"/>
        <dbReference type="Rhea" id="RHEA-COMP:10360"/>
        <dbReference type="ChEBI" id="CHEBI:15378"/>
        <dbReference type="ChEBI" id="CHEBI:57856"/>
        <dbReference type="ChEBI" id="CHEBI:59789"/>
        <dbReference type="ChEBI" id="CHEBI:74269"/>
        <dbReference type="ChEBI" id="CHEBI:74513"/>
        <dbReference type="EC" id="2.1.1.216"/>
    </reaction>
</comment>
<keyword evidence="1 9" id="KW-0820">tRNA-binding</keyword>
<evidence type="ECO:0000313" key="10">
    <source>
        <dbReference type="EMBL" id="KJH45990.1"/>
    </source>
</evidence>
<reference evidence="11" key="2">
    <citation type="journal article" date="2016" name="Sci. Rep.">
        <title>Dictyocaulus viviparus genome, variome and transcriptome elucidate lungworm biology and support future intervention.</title>
        <authorList>
            <person name="McNulty S.N."/>
            <person name="Strube C."/>
            <person name="Rosa B.A."/>
            <person name="Martin J.C."/>
            <person name="Tyagi R."/>
            <person name="Choi Y.J."/>
            <person name="Wang Q."/>
            <person name="Hallsworth Pepin K."/>
            <person name="Zhang X."/>
            <person name="Ozersky P."/>
            <person name="Wilson R.K."/>
            <person name="Sternberg P.W."/>
            <person name="Gasser R.B."/>
            <person name="Mitreva M."/>
        </authorList>
    </citation>
    <scope>NUCLEOTIDE SEQUENCE [LARGE SCALE GENOMIC DNA]</scope>
    <source>
        <strain evidence="11">HannoverDv2000</strain>
    </source>
</reference>
<proteinExistence type="inferred from homology"/>
<accession>A0A0D8XN68</accession>